<dbReference type="RefSeq" id="WP_140618659.1">
    <property type="nucleotide sequence ID" value="NZ_VFRQ01000001.1"/>
</dbReference>
<dbReference type="PRINTS" id="PR00455">
    <property type="entry name" value="HTHTETR"/>
</dbReference>
<protein>
    <submittedName>
        <fullName evidence="6">TetR/AcrR family transcriptional regulator</fullName>
    </submittedName>
</protein>
<reference evidence="6 7" key="1">
    <citation type="submission" date="2019-06" db="EMBL/GenBank/DDBJ databases">
        <title>A novel bacterium of genus Pontibacter, isolated from marine sediment.</title>
        <authorList>
            <person name="Huang H."/>
            <person name="Mo K."/>
            <person name="Hu Y."/>
        </authorList>
    </citation>
    <scope>NUCLEOTIDE SEQUENCE [LARGE SCALE GENOMIC DNA]</scope>
    <source>
        <strain evidence="6 7">HB172049</strain>
    </source>
</reference>
<proteinExistence type="predicted"/>
<dbReference type="Pfam" id="PF00440">
    <property type="entry name" value="TetR_N"/>
    <property type="match status" value="1"/>
</dbReference>
<dbReference type="AlphaFoldDB" id="A0A501W8U8"/>
<dbReference type="PROSITE" id="PS50977">
    <property type="entry name" value="HTH_TETR_2"/>
    <property type="match status" value="1"/>
</dbReference>
<evidence type="ECO:0000313" key="6">
    <source>
        <dbReference type="EMBL" id="TPE46039.1"/>
    </source>
</evidence>
<dbReference type="EMBL" id="VFRQ01000001">
    <property type="protein sequence ID" value="TPE46039.1"/>
    <property type="molecule type" value="Genomic_DNA"/>
</dbReference>
<sequence>MEPQDNPRDRIIAEAKNMFFTRGYSNVLMSDLAKRLGMSKKTIYQYFSGKEELLSVVIRQYGSDIQRTVEQLMSDKQLDFPDKSRQIFSYVGTKLHDVNPAFVLDIKKNAPAAWQLLQRHKTEAAFLRFNTLLDEGYRKGYIRDDAHRTLAVLLYASALETILNPDFTEQVPHNLMQDLPRAPGAVFDGLVKIIFNGILKEKN</sequence>
<name>A0A501W8U8_9BACT</name>
<dbReference type="PANTHER" id="PTHR30055:SF234">
    <property type="entry name" value="HTH-TYPE TRANSCRIPTIONAL REGULATOR BETI"/>
    <property type="match status" value="1"/>
</dbReference>
<evidence type="ECO:0000256" key="2">
    <source>
        <dbReference type="ARBA" id="ARBA00023125"/>
    </source>
</evidence>
<evidence type="ECO:0000256" key="3">
    <source>
        <dbReference type="ARBA" id="ARBA00023163"/>
    </source>
</evidence>
<feature type="DNA-binding region" description="H-T-H motif" evidence="4">
    <location>
        <begin position="28"/>
        <end position="47"/>
    </location>
</feature>
<evidence type="ECO:0000256" key="1">
    <source>
        <dbReference type="ARBA" id="ARBA00023015"/>
    </source>
</evidence>
<keyword evidence="1" id="KW-0805">Transcription regulation</keyword>
<keyword evidence="7" id="KW-1185">Reference proteome</keyword>
<evidence type="ECO:0000259" key="5">
    <source>
        <dbReference type="PROSITE" id="PS50977"/>
    </source>
</evidence>
<dbReference type="Gene3D" id="1.10.357.10">
    <property type="entry name" value="Tetracycline Repressor, domain 2"/>
    <property type="match status" value="1"/>
</dbReference>
<accession>A0A501W8U8</accession>
<dbReference type="InterPro" id="IPR009057">
    <property type="entry name" value="Homeodomain-like_sf"/>
</dbReference>
<keyword evidence="3" id="KW-0804">Transcription</keyword>
<gene>
    <name evidence="6" type="ORF">FJM65_01460</name>
</gene>
<dbReference type="PANTHER" id="PTHR30055">
    <property type="entry name" value="HTH-TYPE TRANSCRIPTIONAL REGULATOR RUTR"/>
    <property type="match status" value="1"/>
</dbReference>
<evidence type="ECO:0000313" key="7">
    <source>
        <dbReference type="Proteomes" id="UP000316727"/>
    </source>
</evidence>
<dbReference type="GO" id="GO:0000976">
    <property type="term" value="F:transcription cis-regulatory region binding"/>
    <property type="evidence" value="ECO:0007669"/>
    <property type="project" value="TreeGrafter"/>
</dbReference>
<dbReference type="GO" id="GO:0003700">
    <property type="term" value="F:DNA-binding transcription factor activity"/>
    <property type="evidence" value="ECO:0007669"/>
    <property type="project" value="TreeGrafter"/>
</dbReference>
<evidence type="ECO:0000256" key="4">
    <source>
        <dbReference type="PROSITE-ProRule" id="PRU00335"/>
    </source>
</evidence>
<dbReference type="CDD" id="cd00093">
    <property type="entry name" value="HTH_XRE"/>
    <property type="match status" value="1"/>
</dbReference>
<dbReference type="OrthoDB" id="881297at2"/>
<feature type="domain" description="HTH tetR-type" evidence="5">
    <location>
        <begin position="5"/>
        <end position="65"/>
    </location>
</feature>
<dbReference type="InterPro" id="IPR001387">
    <property type="entry name" value="Cro/C1-type_HTH"/>
</dbReference>
<dbReference type="SUPFAM" id="SSF46689">
    <property type="entry name" value="Homeodomain-like"/>
    <property type="match status" value="1"/>
</dbReference>
<dbReference type="InterPro" id="IPR001647">
    <property type="entry name" value="HTH_TetR"/>
</dbReference>
<keyword evidence="2 4" id="KW-0238">DNA-binding</keyword>
<dbReference type="Proteomes" id="UP000316727">
    <property type="component" value="Unassembled WGS sequence"/>
</dbReference>
<comment type="caution">
    <text evidence="6">The sequence shown here is derived from an EMBL/GenBank/DDBJ whole genome shotgun (WGS) entry which is preliminary data.</text>
</comment>
<organism evidence="6 7">
    <name type="scientific">Pontibacter mangrovi</name>
    <dbReference type="NCBI Taxonomy" id="2589816"/>
    <lineage>
        <taxon>Bacteria</taxon>
        <taxon>Pseudomonadati</taxon>
        <taxon>Bacteroidota</taxon>
        <taxon>Cytophagia</taxon>
        <taxon>Cytophagales</taxon>
        <taxon>Hymenobacteraceae</taxon>
        <taxon>Pontibacter</taxon>
    </lineage>
</organism>
<dbReference type="InterPro" id="IPR050109">
    <property type="entry name" value="HTH-type_TetR-like_transc_reg"/>
</dbReference>